<gene>
    <name evidence="2" type="ORF">MSTO_60250</name>
</gene>
<dbReference type="PANTHER" id="PTHR11012">
    <property type="entry name" value="PROTEIN KINASE-LIKE DOMAIN-CONTAINING"/>
    <property type="match status" value="1"/>
</dbReference>
<accession>A0A7I7QI60</accession>
<dbReference type="PANTHER" id="PTHR11012:SF30">
    <property type="entry name" value="PROTEIN KINASE-LIKE DOMAIN-CONTAINING"/>
    <property type="match status" value="1"/>
</dbReference>
<dbReference type="InterPro" id="IPR011009">
    <property type="entry name" value="Kinase-like_dom_sf"/>
</dbReference>
<dbReference type="EMBL" id="AP022587">
    <property type="protein sequence ID" value="BBY25820.1"/>
    <property type="molecule type" value="Genomic_DNA"/>
</dbReference>
<evidence type="ECO:0000313" key="3">
    <source>
        <dbReference type="Proteomes" id="UP000467130"/>
    </source>
</evidence>
<evidence type="ECO:0000259" key="1">
    <source>
        <dbReference type="SMART" id="SM00587"/>
    </source>
</evidence>
<dbReference type="RefSeq" id="WP_163794244.1">
    <property type="nucleotide sequence ID" value="NZ_AP022587.1"/>
</dbReference>
<protein>
    <submittedName>
        <fullName evidence="2">Phosphotransferase</fullName>
    </submittedName>
</protein>
<dbReference type="InterPro" id="IPR015897">
    <property type="entry name" value="CHK_kinase-like"/>
</dbReference>
<proteinExistence type="predicted"/>
<dbReference type="Pfam" id="PF02958">
    <property type="entry name" value="EcKL"/>
    <property type="match status" value="1"/>
</dbReference>
<organism evidence="2 3">
    <name type="scientific">Mycobacterium stomatepiae</name>
    <dbReference type="NCBI Taxonomy" id="470076"/>
    <lineage>
        <taxon>Bacteria</taxon>
        <taxon>Bacillati</taxon>
        <taxon>Actinomycetota</taxon>
        <taxon>Actinomycetes</taxon>
        <taxon>Mycobacteriales</taxon>
        <taxon>Mycobacteriaceae</taxon>
        <taxon>Mycobacterium</taxon>
        <taxon>Mycobacterium simiae complex</taxon>
    </lineage>
</organism>
<keyword evidence="2" id="KW-0808">Transferase</keyword>
<sequence length="353" mass="38238">MTAKLRREATLPMAEEDLTPEFLSQALGHTIAALAPSGAIRGTGTKLFFDVTYVDPDADGPSSICVKGGFGEQVRAFGVAEAYVLEAIFYGNIAARTTLRLPTCYYAAIDNSRSQGIVILENLRNTGYTFGEPTQPWTPDAVAAGLEQQAKWHAATWNTAADAQGLGLAVGSTSVRGAAPVLFSTEHVQRQRLVPELTALSAHLPDAAGFRLAFSTLWAWDDSQHLCLAHGDAHVGNTFLDTSGAPGFLDWQCPCLGPWSYDVAYFLVGALEIADRREHQEELLRGYLKNLKAHGGPDLSYEKAFEAYRRSSLHGTFWALTPPEMQPIDRVSVMAERHVAAVVDLDTFGALGI</sequence>
<feature type="domain" description="CHK kinase-like" evidence="1">
    <location>
        <begin position="118"/>
        <end position="297"/>
    </location>
</feature>
<dbReference type="InterPro" id="IPR004119">
    <property type="entry name" value="EcKL"/>
</dbReference>
<reference evidence="2 3" key="1">
    <citation type="journal article" date="2019" name="Emerg. Microbes Infect.">
        <title>Comprehensive subspecies identification of 175 nontuberculous mycobacteria species based on 7547 genomic profiles.</title>
        <authorList>
            <person name="Matsumoto Y."/>
            <person name="Kinjo T."/>
            <person name="Motooka D."/>
            <person name="Nabeya D."/>
            <person name="Jung N."/>
            <person name="Uechi K."/>
            <person name="Horii T."/>
            <person name="Iida T."/>
            <person name="Fujita J."/>
            <person name="Nakamura S."/>
        </authorList>
    </citation>
    <scope>NUCLEOTIDE SEQUENCE [LARGE SCALE GENOMIC DNA]</scope>
    <source>
        <strain evidence="2 3">JCM 17783</strain>
    </source>
</reference>
<keyword evidence="3" id="KW-1185">Reference proteome</keyword>
<dbReference type="Proteomes" id="UP000467130">
    <property type="component" value="Chromosome"/>
</dbReference>
<dbReference type="AlphaFoldDB" id="A0A7I7QI60"/>
<evidence type="ECO:0000313" key="2">
    <source>
        <dbReference type="EMBL" id="BBY25820.1"/>
    </source>
</evidence>
<dbReference type="KEGG" id="msto:MSTO_60250"/>
<name>A0A7I7QI60_9MYCO</name>
<dbReference type="SUPFAM" id="SSF56112">
    <property type="entry name" value="Protein kinase-like (PK-like)"/>
    <property type="match status" value="1"/>
</dbReference>
<dbReference type="SMART" id="SM00587">
    <property type="entry name" value="CHK"/>
    <property type="match status" value="1"/>
</dbReference>
<dbReference type="Gene3D" id="3.90.1200.10">
    <property type="match status" value="1"/>
</dbReference>
<dbReference type="GO" id="GO:0016740">
    <property type="term" value="F:transferase activity"/>
    <property type="evidence" value="ECO:0007669"/>
    <property type="project" value="UniProtKB-KW"/>
</dbReference>